<feature type="transmembrane region" description="Helical" evidence="1">
    <location>
        <begin position="72"/>
        <end position="94"/>
    </location>
</feature>
<dbReference type="InterPro" id="IPR032809">
    <property type="entry name" value="Put_HupE_UreJ"/>
</dbReference>
<feature type="transmembrane region" description="Helical" evidence="1">
    <location>
        <begin position="100"/>
        <end position="119"/>
    </location>
</feature>
<protein>
    <recommendedName>
        <fullName evidence="4">HupE / UreJ protein</fullName>
    </recommendedName>
</protein>
<dbReference type="AlphaFoldDB" id="A0A9W4XCZ2"/>
<dbReference type="KEGG" id="fcs:TRV642_0552"/>
<dbReference type="Pfam" id="PF13795">
    <property type="entry name" value="HupE_UreJ_2"/>
    <property type="match status" value="1"/>
</dbReference>
<evidence type="ECO:0000256" key="1">
    <source>
        <dbReference type="SAM" id="Phobius"/>
    </source>
</evidence>
<keyword evidence="1" id="KW-0472">Membrane</keyword>
<feature type="transmembrane region" description="Helical" evidence="1">
    <location>
        <begin position="171"/>
        <end position="190"/>
    </location>
</feature>
<gene>
    <name evidence="2" type="ORF">TRV642_0552</name>
</gene>
<feature type="transmembrane region" description="Helical" evidence="1">
    <location>
        <begin position="202"/>
        <end position="219"/>
    </location>
</feature>
<keyword evidence="1" id="KW-1133">Transmembrane helix</keyword>
<dbReference type="Proteomes" id="UP001152749">
    <property type="component" value="Chromosome"/>
</dbReference>
<keyword evidence="1" id="KW-0812">Transmembrane</keyword>
<sequence length="226" mass="25584">MCCFSLRPQRFFKINRKFTTPNHYNSSTLMSEFWIYFQIGLKHVLDINAYDHVLFLIALTTPYLFKDWKRILLLVSVFTIGHTLALLLSVYGIIAIKVNTVEFLIPITILITAVFNLFTAGKNSKNDGLNLVFFVTLFFGIIHGLGFSNYFKTILGGSAGSKLLPLGEFALGIEAAQLVVVFVVLILSYIVQTVFRFSKRDWALVMSAFIIGVVVPMIIESPIWNR</sequence>
<name>A0A9W4XCZ2_9FLAO</name>
<evidence type="ECO:0000313" key="3">
    <source>
        <dbReference type="Proteomes" id="UP001152749"/>
    </source>
</evidence>
<proteinExistence type="predicted"/>
<accession>A0A9W4XCZ2</accession>
<organism evidence="2 3">
    <name type="scientific">Flavobacterium collinsii</name>
    <dbReference type="NCBI Taxonomy" id="1114861"/>
    <lineage>
        <taxon>Bacteria</taxon>
        <taxon>Pseudomonadati</taxon>
        <taxon>Bacteroidota</taxon>
        <taxon>Flavobacteriia</taxon>
        <taxon>Flavobacteriales</taxon>
        <taxon>Flavobacteriaceae</taxon>
        <taxon>Flavobacterium</taxon>
    </lineage>
</organism>
<evidence type="ECO:0008006" key="4">
    <source>
        <dbReference type="Google" id="ProtNLM"/>
    </source>
</evidence>
<dbReference type="EMBL" id="OX336425">
    <property type="protein sequence ID" value="CAI2765601.1"/>
    <property type="molecule type" value="Genomic_DNA"/>
</dbReference>
<evidence type="ECO:0000313" key="2">
    <source>
        <dbReference type="EMBL" id="CAI2765601.1"/>
    </source>
</evidence>
<reference evidence="2" key="1">
    <citation type="submission" date="2022-09" db="EMBL/GenBank/DDBJ databases">
        <authorList>
            <person name="Duchaud E."/>
        </authorList>
    </citation>
    <scope>NUCLEOTIDE SEQUENCE</scope>
    <source>
        <strain evidence="2">TRV642</strain>
    </source>
</reference>
<feature type="transmembrane region" description="Helical" evidence="1">
    <location>
        <begin position="131"/>
        <end position="151"/>
    </location>
</feature>